<dbReference type="EMBL" id="WQMT02000007">
    <property type="protein sequence ID" value="KAG9220819.1"/>
    <property type="molecule type" value="Genomic_DNA"/>
</dbReference>
<organism evidence="1 2">
    <name type="scientific">Pleurotus cornucopiae</name>
    <name type="common">Cornucopia mushroom</name>
    <dbReference type="NCBI Taxonomy" id="5321"/>
    <lineage>
        <taxon>Eukaryota</taxon>
        <taxon>Fungi</taxon>
        <taxon>Dikarya</taxon>
        <taxon>Basidiomycota</taxon>
        <taxon>Agaricomycotina</taxon>
        <taxon>Agaricomycetes</taxon>
        <taxon>Agaricomycetidae</taxon>
        <taxon>Agaricales</taxon>
        <taxon>Pleurotineae</taxon>
        <taxon>Pleurotaceae</taxon>
        <taxon>Pleurotus</taxon>
    </lineage>
</organism>
<accession>A0ACB7ISS5</accession>
<evidence type="ECO:0000313" key="1">
    <source>
        <dbReference type="EMBL" id="KAG9220819.1"/>
    </source>
</evidence>
<gene>
    <name evidence="1" type="ORF">CCMSSC00406_0002581</name>
</gene>
<comment type="caution">
    <text evidence="1">The sequence shown here is derived from an EMBL/GenBank/DDBJ whole genome shotgun (WGS) entry which is preliminary data.</text>
</comment>
<sequence length="725" mass="79860">MTHRQRRRPSLATGLPLFFLTYFARMSHQQSQGAVTDYAPQVGVQCPDVSINPLIRVFTPQNQSLHPREQEYIKGRQAVIEDAWADWLGDGSGVSYNVSAFAGHFPKVGMAIPGGGLRSAQYGAACLNGLDSRNERAKQAGTGGLLQVSSYLTGLSGGSWVTSSLVFNNWPTVEDLVFGNGKDLTGWLLDLSLATPDGVNILSDKNQEYYGSLLWSVMAKAQTGIDTSMTDPWSRMISFHFLNQTTRNNFFTNDSAHGAGQLFSKIPDIPAYQQHQMPFPILVADSRPVGSNLTTILGLDPIVYEITPLEFGSYDPNLSAMVNITYAGTHLTNGIPVNGSSCVTGFDQAGFMMGTSASLFNQLFDFARNTIAGFSDSDSAGLLYVLSRQLQEVRTRADDVANWPSPFNGLNPRTFEDSDATWLELLDGSSNQENIPYSPLFVRSRELDVIVTIEGSADDATAWPNGTGPIFSARRQSTILRASHQQFPPIPPTPDAFIETGVRARPTFFGCDPTQTPPEWPLMIYLPNAPPINGDDPATNTATFALSYTQKHQKLFFDQVFNLTTQGFTPNSQLPDPNFGVCLQCAAIDRARLKITPVPSRSAICTQCFQQYCFDPQNPPSKSALPGRKLAFVDPDPQGLTKVNGFLSSNMYKLIGGLAGLVGFLFVLILGLLWWRKRRERKTEYHQVSGLHDEDDAPWKRYSDSNTKTHEAYEMPEHRGSLVSR</sequence>
<protein>
    <submittedName>
        <fullName evidence="1">Uncharacterized protein</fullName>
    </submittedName>
</protein>
<proteinExistence type="predicted"/>
<reference evidence="1 2" key="1">
    <citation type="journal article" date="2021" name="Appl. Environ. Microbiol.">
        <title>Genetic linkage and physical mapping for an oyster mushroom Pleurotus cornucopiae and QTL analysis for the trait cap color.</title>
        <authorList>
            <person name="Zhang Y."/>
            <person name="Gao W."/>
            <person name="Sonnenberg A."/>
            <person name="Chen Q."/>
            <person name="Zhang J."/>
            <person name="Huang C."/>
        </authorList>
    </citation>
    <scope>NUCLEOTIDE SEQUENCE [LARGE SCALE GENOMIC DNA]</scope>
    <source>
        <strain evidence="1">CCMSSC00406</strain>
    </source>
</reference>
<keyword evidence="2" id="KW-1185">Reference proteome</keyword>
<evidence type="ECO:0000313" key="2">
    <source>
        <dbReference type="Proteomes" id="UP000824881"/>
    </source>
</evidence>
<name>A0ACB7ISS5_PLECO</name>
<dbReference type="Proteomes" id="UP000824881">
    <property type="component" value="Unassembled WGS sequence"/>
</dbReference>